<sequence>CNDPVEAEIQGVVDELMVKIEETKIKMNSKCSPKRISVNSFSQSRGKSDSNDKERLYNEAFPSLHSNNSNCSSSVCHPP</sequence>
<proteinExistence type="predicted"/>
<feature type="compositionally biased region" description="Low complexity" evidence="1">
    <location>
        <begin position="66"/>
        <end position="79"/>
    </location>
</feature>
<organism evidence="2">
    <name type="scientific">Arion vulgaris</name>
    <dbReference type="NCBI Taxonomy" id="1028688"/>
    <lineage>
        <taxon>Eukaryota</taxon>
        <taxon>Metazoa</taxon>
        <taxon>Spiralia</taxon>
        <taxon>Lophotrochozoa</taxon>
        <taxon>Mollusca</taxon>
        <taxon>Gastropoda</taxon>
        <taxon>Heterobranchia</taxon>
        <taxon>Euthyneura</taxon>
        <taxon>Panpulmonata</taxon>
        <taxon>Eupulmonata</taxon>
        <taxon>Stylommatophora</taxon>
        <taxon>Helicina</taxon>
        <taxon>Arionoidea</taxon>
        <taxon>Arionidae</taxon>
        <taxon>Arion</taxon>
    </lineage>
</organism>
<protein>
    <submittedName>
        <fullName evidence="2">Uncharacterized protein</fullName>
    </submittedName>
</protein>
<name>A0A0B7BYY0_9EUPU</name>
<feature type="compositionally biased region" description="Basic and acidic residues" evidence="1">
    <location>
        <begin position="46"/>
        <end position="57"/>
    </location>
</feature>
<feature type="non-terminal residue" evidence="2">
    <location>
        <position position="79"/>
    </location>
</feature>
<dbReference type="AlphaFoldDB" id="A0A0B7BYY0"/>
<evidence type="ECO:0000256" key="1">
    <source>
        <dbReference type="SAM" id="MobiDB-lite"/>
    </source>
</evidence>
<feature type="region of interest" description="Disordered" evidence="1">
    <location>
        <begin position="36"/>
        <end position="79"/>
    </location>
</feature>
<gene>
    <name evidence="2" type="primary">ORF218027</name>
</gene>
<evidence type="ECO:0000313" key="2">
    <source>
        <dbReference type="EMBL" id="CEK98183.1"/>
    </source>
</evidence>
<feature type="non-terminal residue" evidence="2">
    <location>
        <position position="1"/>
    </location>
</feature>
<dbReference type="EMBL" id="HACG01051312">
    <property type="protein sequence ID" value="CEK98183.1"/>
    <property type="molecule type" value="Transcribed_RNA"/>
</dbReference>
<accession>A0A0B7BYY0</accession>
<reference evidence="2" key="1">
    <citation type="submission" date="2014-12" db="EMBL/GenBank/DDBJ databases">
        <title>Insight into the proteome of Arion vulgaris.</title>
        <authorList>
            <person name="Aradska J."/>
            <person name="Bulat T."/>
            <person name="Smidak R."/>
            <person name="Sarate P."/>
            <person name="Gangsoo J."/>
            <person name="Sialana F."/>
            <person name="Bilban M."/>
            <person name="Lubec G."/>
        </authorList>
    </citation>
    <scope>NUCLEOTIDE SEQUENCE</scope>
    <source>
        <tissue evidence="2">Skin</tissue>
    </source>
</reference>